<organism evidence="2 3">
    <name type="scientific">Halorhodospira halochloris</name>
    <name type="common">Ectothiorhodospira halochloris</name>
    <dbReference type="NCBI Taxonomy" id="1052"/>
    <lineage>
        <taxon>Bacteria</taxon>
        <taxon>Pseudomonadati</taxon>
        <taxon>Pseudomonadota</taxon>
        <taxon>Gammaproteobacteria</taxon>
        <taxon>Chromatiales</taxon>
        <taxon>Ectothiorhodospiraceae</taxon>
        <taxon>Halorhodospira</taxon>
    </lineage>
</organism>
<gene>
    <name evidence="2" type="ORF">HH1059_21830</name>
</gene>
<accession>A0A0X8XBE2</accession>
<evidence type="ECO:0000313" key="3">
    <source>
        <dbReference type="Proteomes" id="UP000218890"/>
    </source>
</evidence>
<dbReference type="PANTHER" id="PTHR34703">
    <property type="entry name" value="ANTIPORTER SUBUNIT MNHG2-RELATED"/>
    <property type="match status" value="1"/>
</dbReference>
<feature type="transmembrane region" description="Helical" evidence="1">
    <location>
        <begin position="71"/>
        <end position="90"/>
    </location>
</feature>
<keyword evidence="1" id="KW-0472">Membrane</keyword>
<dbReference type="GO" id="GO:0015385">
    <property type="term" value="F:sodium:proton antiporter activity"/>
    <property type="evidence" value="ECO:0007669"/>
    <property type="project" value="TreeGrafter"/>
</dbReference>
<dbReference type="KEGG" id="hhk:HH1059_21830"/>
<dbReference type="OrthoDB" id="9813804at2"/>
<sequence>MSWLDVLSAVLLISGGIFFLTGTVGMLRFSSCYSRLHALTKADNAGLGLIALGLMVQAESLWVALKILLVWALALLAATVSAHLIARFSLRVDRGTQRAPP</sequence>
<proteinExistence type="predicted"/>
<dbReference type="Pfam" id="PF03334">
    <property type="entry name" value="PhaG_MnhG_YufB"/>
    <property type="match status" value="1"/>
</dbReference>
<dbReference type="EMBL" id="AP017372">
    <property type="protein sequence ID" value="BAU58891.1"/>
    <property type="molecule type" value="Genomic_DNA"/>
</dbReference>
<reference evidence="2" key="1">
    <citation type="submission" date="2016-02" db="EMBL/GenBank/DDBJ databases">
        <title>Halorhodospira halochloris DSM-1059 complete genome, version 2.</title>
        <authorList>
            <person name="Tsukatani Y."/>
        </authorList>
    </citation>
    <scope>NUCLEOTIDE SEQUENCE</scope>
    <source>
        <strain evidence="2">DSM 1059</strain>
    </source>
</reference>
<dbReference type="InterPro" id="IPR005133">
    <property type="entry name" value="PhaG_MnhG_YufB"/>
</dbReference>
<dbReference type="PANTHER" id="PTHR34703:SF1">
    <property type="entry name" value="ANTIPORTER SUBUNIT MNHG2-RELATED"/>
    <property type="match status" value="1"/>
</dbReference>
<keyword evidence="1" id="KW-1133">Transmembrane helix</keyword>
<evidence type="ECO:0000256" key="1">
    <source>
        <dbReference type="SAM" id="Phobius"/>
    </source>
</evidence>
<dbReference type="Proteomes" id="UP000218890">
    <property type="component" value="Chromosome"/>
</dbReference>
<feature type="transmembrane region" description="Helical" evidence="1">
    <location>
        <begin position="47"/>
        <end position="65"/>
    </location>
</feature>
<keyword evidence="1" id="KW-0812">Transmembrane</keyword>
<keyword evidence="3" id="KW-1185">Reference proteome</keyword>
<dbReference type="RefSeq" id="WP_096410177.1">
    <property type="nucleotide sequence ID" value="NZ_AP017372.2"/>
</dbReference>
<name>A0A0X8XBE2_HALHR</name>
<feature type="transmembrane region" description="Helical" evidence="1">
    <location>
        <begin position="6"/>
        <end position="27"/>
    </location>
</feature>
<evidence type="ECO:0000313" key="2">
    <source>
        <dbReference type="EMBL" id="BAU58891.1"/>
    </source>
</evidence>
<dbReference type="AlphaFoldDB" id="A0A0X8XBE2"/>
<protein>
    <submittedName>
        <fullName evidence="2">Na(+) H(+) antiporter subunit G</fullName>
    </submittedName>
</protein>